<reference evidence="1 2" key="1">
    <citation type="submission" date="2020-03" db="EMBL/GenBank/DDBJ databases">
        <title>Soil Listeria distribution.</title>
        <authorList>
            <person name="Liao J."/>
            <person name="Wiedmann M."/>
        </authorList>
    </citation>
    <scope>NUCLEOTIDE SEQUENCE [LARGE SCALE GENOMIC DNA]</scope>
    <source>
        <strain evidence="1 2">FSL L7-1645</strain>
    </source>
</reference>
<protein>
    <recommendedName>
        <fullName evidence="3">Bacterial Ig domain-containing protein</fullName>
    </recommendedName>
</protein>
<evidence type="ECO:0008006" key="3">
    <source>
        <dbReference type="Google" id="ProtNLM"/>
    </source>
</evidence>
<evidence type="ECO:0000313" key="2">
    <source>
        <dbReference type="Proteomes" id="UP000571128"/>
    </source>
</evidence>
<dbReference type="Proteomes" id="UP000571128">
    <property type="component" value="Unassembled WGS sequence"/>
</dbReference>
<dbReference type="EMBL" id="JAARPY010000004">
    <property type="protein sequence ID" value="MBC1398218.1"/>
    <property type="molecule type" value="Genomic_DNA"/>
</dbReference>
<dbReference type="AlphaFoldDB" id="A0A841YDH9"/>
<sequence>MRKWMFIFFFTFTSLIAVLFSDRINDMTDKISGLKASAVVLEQNEALVKDYTELKAAIQNNNITKIYFGADINLSSGIQIPTGRTPFIISGKDPETNEIHTLTETGSSTSTSGTIYLTTNSSTKQVTMQDMTIIGKNYYGTVYISSTAKGVNVTYDNVNYRGPQLIWNTAGSLELTGNTSIEIGQFVSGSASAQELGEVGGITFGGNIQINHTSASSDSLVWYGEDSSTSNFFTVQDGANVSIIANGNGVFYRSGSNPVNVVIGKKATFNLETNDYVYRNNPGNDFLIEEEANVKLTQTNATNNMLRLNGTLKVNQNASFSAFKKGGSGNLIQYGSGGSLVVNNPAYFLLYNDTSSKTVSYSTGSGTFNLVGKVINYWDRAGTTDTISNPTYSYRRDDDTNVQIDLTTNGTTTSINNSNVPVSNAEFDIAKLKVLSIGDLFLEGDPIHDNDSSLTGKTAKGATIQVSYVANNNEVQLFGKANDSGTFEINIPSGFIKPYTKVIITATSDYYISKKTILSVQDVSPPTADVVPQIVDVGATLSQNPYDYVTNVKDKSDGTVGEGVTAQIIKIPDTDTFGLKTALINLNDLAHNELQLEVPVFVKDSNTVIQKNIALRANSFIVNETEVSGKSNVELEQMILEKSNAAGFDILAGADISGEIQVQNFTVKDVPGEYTATLELRGVTKTISINVFSRSIKFDEVSSNMAFKTAKITGDKEIVQRDEATWEISVVDTREKGARWVVSAAVTKPLTSIQNQNHVLNNAFIFINEKGEKQILDDTPYPVFQHETVSANPVSVDWEENKGILIEANTASVYADEDYQGKIAWTLQDAP</sequence>
<evidence type="ECO:0000313" key="1">
    <source>
        <dbReference type="EMBL" id="MBC1398218.1"/>
    </source>
</evidence>
<organism evidence="1 2">
    <name type="scientific">Listeria fleischmannii</name>
    <dbReference type="NCBI Taxonomy" id="1069827"/>
    <lineage>
        <taxon>Bacteria</taxon>
        <taxon>Bacillati</taxon>
        <taxon>Bacillota</taxon>
        <taxon>Bacilli</taxon>
        <taxon>Bacillales</taxon>
        <taxon>Listeriaceae</taxon>
        <taxon>Listeria</taxon>
    </lineage>
</organism>
<comment type="caution">
    <text evidence="1">The sequence shown here is derived from an EMBL/GenBank/DDBJ whole genome shotgun (WGS) entry which is preliminary data.</text>
</comment>
<name>A0A841YDH9_9LIST</name>
<dbReference type="RefSeq" id="WP_115095820.1">
    <property type="nucleotide sequence ID" value="NZ_JAARPY010000004.1"/>
</dbReference>
<dbReference type="Pfam" id="PF20585">
    <property type="entry name" value="Pectate_lyase_5"/>
    <property type="match status" value="1"/>
</dbReference>
<gene>
    <name evidence="1" type="ORF">HB844_04970</name>
</gene>
<accession>A0A841YDH9</accession>
<proteinExistence type="predicted"/>
<dbReference type="InterPro" id="IPR046776">
    <property type="entry name" value="Pectate_lyase_5"/>
</dbReference>